<dbReference type="Pfam" id="PF08316">
    <property type="entry name" value="Pal1"/>
    <property type="match status" value="1"/>
</dbReference>
<feature type="compositionally biased region" description="Basic and acidic residues" evidence="1">
    <location>
        <begin position="127"/>
        <end position="139"/>
    </location>
</feature>
<feature type="region of interest" description="Disordered" evidence="1">
    <location>
        <begin position="1"/>
        <end position="139"/>
    </location>
</feature>
<feature type="compositionally biased region" description="Low complexity" evidence="1">
    <location>
        <begin position="356"/>
        <end position="368"/>
    </location>
</feature>
<protein>
    <submittedName>
        <fullName evidence="2">Uncharacterized protein</fullName>
    </submittedName>
</protein>
<feature type="compositionally biased region" description="Polar residues" evidence="1">
    <location>
        <begin position="318"/>
        <end position="329"/>
    </location>
</feature>
<organism evidence="2 3">
    <name type="scientific">Zalerion maritima</name>
    <dbReference type="NCBI Taxonomy" id="339359"/>
    <lineage>
        <taxon>Eukaryota</taxon>
        <taxon>Fungi</taxon>
        <taxon>Dikarya</taxon>
        <taxon>Ascomycota</taxon>
        <taxon>Pezizomycotina</taxon>
        <taxon>Sordariomycetes</taxon>
        <taxon>Lulworthiomycetidae</taxon>
        <taxon>Lulworthiales</taxon>
        <taxon>Lulworthiaceae</taxon>
        <taxon>Zalerion</taxon>
    </lineage>
</organism>
<dbReference type="PANTHER" id="PTHR28307">
    <property type="entry name" value="PROTEIN PAL1"/>
    <property type="match status" value="1"/>
</dbReference>
<dbReference type="Proteomes" id="UP001201980">
    <property type="component" value="Unassembled WGS sequence"/>
</dbReference>
<dbReference type="AlphaFoldDB" id="A0AAD5RWX5"/>
<feature type="compositionally biased region" description="Pro residues" evidence="1">
    <location>
        <begin position="35"/>
        <end position="58"/>
    </location>
</feature>
<reference evidence="2" key="1">
    <citation type="submission" date="2022-07" db="EMBL/GenBank/DDBJ databases">
        <title>Draft genome sequence of Zalerion maritima ATCC 34329, a (micro)plastics degrading marine fungus.</title>
        <authorList>
            <person name="Paco A."/>
            <person name="Goncalves M.F.M."/>
            <person name="Rocha-Santos T.A.P."/>
            <person name="Alves A."/>
        </authorList>
    </citation>
    <scope>NUCLEOTIDE SEQUENCE</scope>
    <source>
        <strain evidence="2">ATCC 34329</strain>
    </source>
</reference>
<gene>
    <name evidence="2" type="ORF">MKZ38_003479</name>
</gene>
<comment type="caution">
    <text evidence="2">The sequence shown here is derived from an EMBL/GenBank/DDBJ whole genome shotgun (WGS) entry which is preliminary data.</text>
</comment>
<accession>A0AAD5RWX5</accession>
<feature type="compositionally biased region" description="Basic residues" evidence="1">
    <location>
        <begin position="283"/>
        <end position="294"/>
    </location>
</feature>
<feature type="region of interest" description="Disordered" evidence="1">
    <location>
        <begin position="161"/>
        <end position="207"/>
    </location>
</feature>
<name>A0AAD5RWX5_9PEZI</name>
<feature type="compositionally biased region" description="Polar residues" evidence="1">
    <location>
        <begin position="194"/>
        <end position="207"/>
    </location>
</feature>
<evidence type="ECO:0000313" key="2">
    <source>
        <dbReference type="EMBL" id="KAJ2905996.1"/>
    </source>
</evidence>
<evidence type="ECO:0000313" key="3">
    <source>
        <dbReference type="Proteomes" id="UP001201980"/>
    </source>
</evidence>
<proteinExistence type="predicted"/>
<keyword evidence="3" id="KW-1185">Reference proteome</keyword>
<evidence type="ECO:0000256" key="1">
    <source>
        <dbReference type="SAM" id="MobiDB-lite"/>
    </source>
</evidence>
<dbReference type="EMBL" id="JAKWBI020000020">
    <property type="protein sequence ID" value="KAJ2905996.1"/>
    <property type="molecule type" value="Genomic_DNA"/>
</dbReference>
<feature type="compositionally biased region" description="Pro residues" evidence="1">
    <location>
        <begin position="411"/>
        <end position="429"/>
    </location>
</feature>
<dbReference type="InterPro" id="IPR013226">
    <property type="entry name" value="Pal1"/>
</dbReference>
<feature type="region of interest" description="Disordered" evidence="1">
    <location>
        <begin position="275"/>
        <end position="429"/>
    </location>
</feature>
<sequence>MTSTTKAEPTAEELFDTMTLEDKLAAPKPGQQQMRPPPPGGRRPNPNIPPRGRAPPPNHRLTKSQEEEAMRGRKPGMKPPPGGQRPGQPLHSRQRPRSNSDTSIASPDKPLTEDERRKARGHRSRADKKPVSSKRRDAIDLLDMANVYGVGGVFHHDGPYDALNPHRNRKGSRRAPMQAFPEGSLNNSLGGSGPVNTRPNHAQFMGNNDTEAFRDYGVPEQERPVRKGEIPVFDPLKRGSVVYGDESMGLGPSTFLEGTPASRTAMQRRAIETQQETQEMAMRRQKSVAHRVKQLARGPREIRGGPLTNPEGAYGRQRSPSDALSTPGSATHPVNERNPFFNEFEPEQISVRKPSESNPRSPSSPKRSLGIERRATSDATGAEGQKQGTGILARVKSLKGSRRQRPERPTEPSPAAPPMAPEPAPGTAA</sequence>
<dbReference type="PANTHER" id="PTHR28307:SF2">
    <property type="entry name" value="PROTEIN PAL1"/>
    <property type="match status" value="1"/>
</dbReference>
<dbReference type="GO" id="GO:0005737">
    <property type="term" value="C:cytoplasm"/>
    <property type="evidence" value="ECO:0007669"/>
    <property type="project" value="TreeGrafter"/>
</dbReference>